<comment type="caution">
    <text evidence="3">The sequence shown here is derived from an EMBL/GenBank/DDBJ whole genome shotgun (WGS) entry which is preliminary data.</text>
</comment>
<dbReference type="Proteomes" id="UP000019335">
    <property type="component" value="Chromosome 13"/>
</dbReference>
<evidence type="ECO:0008006" key="5">
    <source>
        <dbReference type="Google" id="ProtNLM"/>
    </source>
</evidence>
<keyword evidence="4" id="KW-1185">Reference proteome</keyword>
<dbReference type="EMBL" id="AZIL01001177">
    <property type="protein sequence ID" value="EWM24633.1"/>
    <property type="molecule type" value="Genomic_DNA"/>
</dbReference>
<keyword evidence="2" id="KW-0732">Signal</keyword>
<evidence type="ECO:0000256" key="2">
    <source>
        <dbReference type="SAM" id="SignalP"/>
    </source>
</evidence>
<name>W7TMB2_9STRA</name>
<organism evidence="3 4">
    <name type="scientific">Nannochloropsis gaditana</name>
    <dbReference type="NCBI Taxonomy" id="72520"/>
    <lineage>
        <taxon>Eukaryota</taxon>
        <taxon>Sar</taxon>
        <taxon>Stramenopiles</taxon>
        <taxon>Ochrophyta</taxon>
        <taxon>Eustigmatophyceae</taxon>
        <taxon>Eustigmatales</taxon>
        <taxon>Monodopsidaceae</taxon>
        <taxon>Nannochloropsis</taxon>
    </lineage>
</organism>
<protein>
    <recommendedName>
        <fullName evidence="5">DUF3598 domain-containing protein</fullName>
    </recommendedName>
</protein>
<dbReference type="AlphaFoldDB" id="W7TMB2"/>
<sequence length="422" mass="46119">MPLLPFPSIIVGMPTSLLMLLMLSPVPTEGFLTRAPMTLRKIQHTAPSSAPSCGPAGDCIRRQHVIARLSARPEDEGINNEGSNSGLGAGEHDKEPPNLEHGVSPMPTGGESEYEYQSEYTDQQAEIEYLGDDELLARYRADMQNSNDQWQLNLFLKAQTGIWSGVWSEYTPEPNSGPNGETVLRMTNIYKGRHECEGDYDARSVWWREVTLLHAADGGPLEPVVVGERRMEPTSFRGELGAMAADNVFSCSHVRFKGATEVFEAEIWIRQGDYRTRVTFVYKSPDPAYAFQASKVLVKKERLGKEGPTAEEPELFGSSGRGIYDPNARVPGSWVLSLHGGLSLAFPPTLPRGQRGAVIVDWTAGTMRFQADRIFDRPDGTLGSLEVTQIGTQDSLTFTIPDDADAGVAKAAASADTNGGEK</sequence>
<proteinExistence type="predicted"/>
<reference evidence="3 4" key="1">
    <citation type="journal article" date="2014" name="Mol. Plant">
        <title>Chromosome Scale Genome Assembly and Transcriptome Profiling of Nannochloropsis gaditana in Nitrogen Depletion.</title>
        <authorList>
            <person name="Corteggiani Carpinelli E."/>
            <person name="Telatin A."/>
            <person name="Vitulo N."/>
            <person name="Forcato C."/>
            <person name="D'Angelo M."/>
            <person name="Schiavon R."/>
            <person name="Vezzi A."/>
            <person name="Giacometti G.M."/>
            <person name="Morosinotto T."/>
            <person name="Valle G."/>
        </authorList>
    </citation>
    <scope>NUCLEOTIDE SEQUENCE [LARGE SCALE GENOMIC DNA]</scope>
    <source>
        <strain evidence="3 4">B-31</strain>
    </source>
</reference>
<gene>
    <name evidence="3" type="ORF">Naga_100117g17</name>
</gene>
<evidence type="ECO:0000313" key="3">
    <source>
        <dbReference type="EMBL" id="EWM24633.1"/>
    </source>
</evidence>
<dbReference type="OrthoDB" id="10321982at2759"/>
<feature type="chain" id="PRO_5004900982" description="DUF3598 domain-containing protein" evidence="2">
    <location>
        <begin position="31"/>
        <end position="422"/>
    </location>
</feature>
<evidence type="ECO:0000313" key="4">
    <source>
        <dbReference type="Proteomes" id="UP000019335"/>
    </source>
</evidence>
<feature type="region of interest" description="Disordered" evidence="1">
    <location>
        <begin position="70"/>
        <end position="113"/>
    </location>
</feature>
<feature type="signal peptide" evidence="2">
    <location>
        <begin position="1"/>
        <end position="30"/>
    </location>
</feature>
<evidence type="ECO:0000256" key="1">
    <source>
        <dbReference type="SAM" id="MobiDB-lite"/>
    </source>
</evidence>
<accession>W7TMB2</accession>